<dbReference type="Proteomes" id="UP000275846">
    <property type="component" value="Unassembled WGS sequence"/>
</dbReference>
<keyword evidence="2" id="KW-1185">Reference proteome</keyword>
<gene>
    <name evidence="1" type="ORF">SSLN_LOCUS18839</name>
</gene>
<evidence type="ECO:0000313" key="2">
    <source>
        <dbReference type="Proteomes" id="UP000275846"/>
    </source>
</evidence>
<dbReference type="WBParaSite" id="SSLN_0001955601-mRNA-1">
    <property type="protein sequence ID" value="SSLN_0001955601-mRNA-1"/>
    <property type="gene ID" value="SSLN_0001955601"/>
</dbReference>
<reference evidence="3" key="1">
    <citation type="submission" date="2016-06" db="UniProtKB">
        <authorList>
            <consortium name="WormBaseParasite"/>
        </authorList>
    </citation>
    <scope>IDENTIFICATION</scope>
</reference>
<reference evidence="1 2" key="2">
    <citation type="submission" date="2018-11" db="EMBL/GenBank/DDBJ databases">
        <authorList>
            <consortium name="Pathogen Informatics"/>
        </authorList>
    </citation>
    <scope>NUCLEOTIDE SEQUENCE [LARGE SCALE GENOMIC DNA]</scope>
    <source>
        <strain evidence="1 2">NST_G2</strain>
    </source>
</reference>
<evidence type="ECO:0000313" key="1">
    <source>
        <dbReference type="EMBL" id="VDM05225.1"/>
    </source>
</evidence>
<accession>A0A183TQU1</accession>
<proteinExistence type="predicted"/>
<dbReference type="AlphaFoldDB" id="A0A183TQU1"/>
<protein>
    <submittedName>
        <fullName evidence="3">Secreted protein</fullName>
    </submittedName>
</protein>
<dbReference type="EMBL" id="UYSU01045473">
    <property type="protein sequence ID" value="VDM05225.1"/>
    <property type="molecule type" value="Genomic_DNA"/>
</dbReference>
<name>A0A183TQU1_SCHSO</name>
<evidence type="ECO:0000313" key="3">
    <source>
        <dbReference type="WBParaSite" id="SSLN_0001955601-mRNA-1"/>
    </source>
</evidence>
<organism evidence="3">
    <name type="scientific">Schistocephalus solidus</name>
    <name type="common">Tapeworm</name>
    <dbReference type="NCBI Taxonomy" id="70667"/>
    <lineage>
        <taxon>Eukaryota</taxon>
        <taxon>Metazoa</taxon>
        <taxon>Spiralia</taxon>
        <taxon>Lophotrochozoa</taxon>
        <taxon>Platyhelminthes</taxon>
        <taxon>Cestoda</taxon>
        <taxon>Eucestoda</taxon>
        <taxon>Diphyllobothriidea</taxon>
        <taxon>Diphyllobothriidae</taxon>
        <taxon>Schistocephalus</taxon>
    </lineage>
</organism>
<sequence length="72" mass="7610">MNPPRSVPPAFPTRLMSKASTLTTATILIETASLPGSRLRKTATDCCSPNRPCAAHITKNITSDPAYVDGPV</sequence>